<dbReference type="Pfam" id="PF00535">
    <property type="entry name" value="Glycos_transf_2"/>
    <property type="match status" value="1"/>
</dbReference>
<name>A0A9D1CPV2_9FIRM</name>
<dbReference type="InterPro" id="IPR050834">
    <property type="entry name" value="Glycosyltransf_2"/>
</dbReference>
<feature type="domain" description="Glycosyltransferase 2-like" evidence="1">
    <location>
        <begin position="8"/>
        <end position="168"/>
    </location>
</feature>
<dbReference type="Gene3D" id="3.90.550.10">
    <property type="entry name" value="Spore Coat Polysaccharide Biosynthesis Protein SpsA, Chain A"/>
    <property type="match status" value="1"/>
</dbReference>
<sequence>MEGKIDVSVIIPCYNAAGAGLDEAIESALSQDAALEIVAVDDGSTDGTGEQLEAWARRDARVRVLHRENGGVSRARNAGAAAACGAWVTFLDADDRLEDGALGDLLAGADDGADIVLGSYTVYFEDGRVQRFDPPAGGRAEAIDSLLRGDSALPSMCARLYRRAFLEQAGIHAPQDVRIGEDVLFNLDAFSEARAWRVIPRSVYAYQLRQDGAMGSIRGRHFAAQADMLAGIGCFLARRGLETAHFRAHMDAYLRQLRRDRGRLRAALSFGREASRAVCAGVRPGRLPPKERLYYLAARFVPVATYFIP</sequence>
<evidence type="ECO:0000313" key="2">
    <source>
        <dbReference type="EMBL" id="HIQ70777.1"/>
    </source>
</evidence>
<comment type="caution">
    <text evidence="2">The sequence shown here is derived from an EMBL/GenBank/DDBJ whole genome shotgun (WGS) entry which is preliminary data.</text>
</comment>
<dbReference type="CDD" id="cd00761">
    <property type="entry name" value="Glyco_tranf_GTA_type"/>
    <property type="match status" value="1"/>
</dbReference>
<reference evidence="2" key="2">
    <citation type="journal article" date="2021" name="PeerJ">
        <title>Extensive microbial diversity within the chicken gut microbiome revealed by metagenomics and culture.</title>
        <authorList>
            <person name="Gilroy R."/>
            <person name="Ravi A."/>
            <person name="Getino M."/>
            <person name="Pursley I."/>
            <person name="Horton D.L."/>
            <person name="Alikhan N.F."/>
            <person name="Baker D."/>
            <person name="Gharbi K."/>
            <person name="Hall N."/>
            <person name="Watson M."/>
            <person name="Adriaenssens E.M."/>
            <person name="Foster-Nyarko E."/>
            <person name="Jarju S."/>
            <person name="Secka A."/>
            <person name="Antonio M."/>
            <person name="Oren A."/>
            <person name="Chaudhuri R.R."/>
            <person name="La Ragione R."/>
            <person name="Hildebrand F."/>
            <person name="Pallen M.J."/>
        </authorList>
    </citation>
    <scope>NUCLEOTIDE SEQUENCE</scope>
    <source>
        <strain evidence="2">ChiSxjej2B14-6234</strain>
    </source>
</reference>
<evidence type="ECO:0000259" key="1">
    <source>
        <dbReference type="Pfam" id="PF00535"/>
    </source>
</evidence>
<dbReference type="EMBL" id="DVFJ01000004">
    <property type="protein sequence ID" value="HIQ70777.1"/>
    <property type="molecule type" value="Genomic_DNA"/>
</dbReference>
<dbReference type="InterPro" id="IPR001173">
    <property type="entry name" value="Glyco_trans_2-like"/>
</dbReference>
<dbReference type="PANTHER" id="PTHR43685">
    <property type="entry name" value="GLYCOSYLTRANSFERASE"/>
    <property type="match status" value="1"/>
</dbReference>
<dbReference type="SUPFAM" id="SSF53448">
    <property type="entry name" value="Nucleotide-diphospho-sugar transferases"/>
    <property type="match status" value="1"/>
</dbReference>
<dbReference type="PANTHER" id="PTHR43685:SF2">
    <property type="entry name" value="GLYCOSYLTRANSFERASE 2-LIKE DOMAIN-CONTAINING PROTEIN"/>
    <property type="match status" value="1"/>
</dbReference>
<dbReference type="AlphaFoldDB" id="A0A9D1CPV2"/>
<accession>A0A9D1CPV2</accession>
<dbReference type="Proteomes" id="UP000886887">
    <property type="component" value="Unassembled WGS sequence"/>
</dbReference>
<evidence type="ECO:0000313" key="3">
    <source>
        <dbReference type="Proteomes" id="UP000886887"/>
    </source>
</evidence>
<gene>
    <name evidence="2" type="ORF">IAB73_00960</name>
</gene>
<organism evidence="2 3">
    <name type="scientific">Candidatus Onthenecus intestinigallinarum</name>
    <dbReference type="NCBI Taxonomy" id="2840875"/>
    <lineage>
        <taxon>Bacteria</taxon>
        <taxon>Bacillati</taxon>
        <taxon>Bacillota</taxon>
        <taxon>Clostridia</taxon>
        <taxon>Eubacteriales</taxon>
        <taxon>Candidatus Onthenecus</taxon>
    </lineage>
</organism>
<dbReference type="InterPro" id="IPR029044">
    <property type="entry name" value="Nucleotide-diphossugar_trans"/>
</dbReference>
<reference evidence="2" key="1">
    <citation type="submission" date="2020-10" db="EMBL/GenBank/DDBJ databases">
        <authorList>
            <person name="Gilroy R."/>
        </authorList>
    </citation>
    <scope>NUCLEOTIDE SEQUENCE</scope>
    <source>
        <strain evidence="2">ChiSxjej2B14-6234</strain>
    </source>
</reference>
<proteinExistence type="predicted"/>
<protein>
    <submittedName>
        <fullName evidence="2">Glycosyltransferase family 2 protein</fullName>
    </submittedName>
</protein>